<dbReference type="PANTHER" id="PTHR10938">
    <property type="entry name" value="TRANSLATION INITIATION FACTOR IF-3"/>
    <property type="match status" value="1"/>
</dbReference>
<dbReference type="InterPro" id="IPR001288">
    <property type="entry name" value="Translation_initiation_fac_3"/>
</dbReference>
<dbReference type="GO" id="GO:0005737">
    <property type="term" value="C:cytoplasm"/>
    <property type="evidence" value="ECO:0007669"/>
    <property type="project" value="UniProtKB-ARBA"/>
</dbReference>
<dbReference type="EMBL" id="LBOK01000054">
    <property type="protein sequence ID" value="KKP32848.1"/>
    <property type="molecule type" value="Genomic_DNA"/>
</dbReference>
<evidence type="ECO:0000259" key="5">
    <source>
        <dbReference type="Pfam" id="PF00707"/>
    </source>
</evidence>
<protein>
    <recommendedName>
        <fullName evidence="4">Translation initiation factor IF-3</fullName>
    </recommendedName>
</protein>
<comment type="caution">
    <text evidence="7">The sequence shown here is derived from an EMBL/GenBank/DDBJ whole genome shotgun (WGS) entry which is preliminary data.</text>
</comment>
<dbReference type="GO" id="GO:0003743">
    <property type="term" value="F:translation initiation factor activity"/>
    <property type="evidence" value="ECO:0007669"/>
    <property type="project" value="UniProtKB-UniRule"/>
</dbReference>
<evidence type="ECO:0000256" key="1">
    <source>
        <dbReference type="ARBA" id="ARBA00005439"/>
    </source>
</evidence>
<evidence type="ECO:0000313" key="8">
    <source>
        <dbReference type="Proteomes" id="UP000034349"/>
    </source>
</evidence>
<proteinExistence type="inferred from homology"/>
<dbReference type="GO" id="GO:0043022">
    <property type="term" value="F:ribosome binding"/>
    <property type="evidence" value="ECO:0007669"/>
    <property type="project" value="TreeGrafter"/>
</dbReference>
<sequence length="158" mass="18413">MRLIDEEGKDIGVMPLFEALKYAQDRNLDVIEVQPHAIPPVAKLMNYSKYIYRLSKSSRKHQKTKAGLLKGIRFGFKTSGNDLGIKAKKTKMFLEKGFKVRVQIILKGREKIFKDEVKEKIRIFLELIELETVFDQEILKDYKGYNFTLRVKSSNKNV</sequence>
<comment type="similarity">
    <text evidence="1">Belongs to the IF-3 family.</text>
</comment>
<dbReference type="AlphaFoldDB" id="A0A0F9YNE9"/>
<evidence type="ECO:0000256" key="3">
    <source>
        <dbReference type="ARBA" id="ARBA00022917"/>
    </source>
</evidence>
<dbReference type="Pfam" id="PF05198">
    <property type="entry name" value="IF3_N"/>
    <property type="match status" value="1"/>
</dbReference>
<keyword evidence="2 7" id="KW-0396">Initiation factor</keyword>
<dbReference type="Pfam" id="PF00707">
    <property type="entry name" value="IF3_C"/>
    <property type="match status" value="1"/>
</dbReference>
<evidence type="ECO:0000313" key="7">
    <source>
        <dbReference type="EMBL" id="KKP32848.1"/>
    </source>
</evidence>
<dbReference type="InterPro" id="IPR036788">
    <property type="entry name" value="T_IF-3_C_sf"/>
</dbReference>
<dbReference type="GO" id="GO:0032790">
    <property type="term" value="P:ribosome disassembly"/>
    <property type="evidence" value="ECO:0007669"/>
    <property type="project" value="TreeGrafter"/>
</dbReference>
<dbReference type="SUPFAM" id="SSF55200">
    <property type="entry name" value="Translation initiation factor IF3, C-terminal domain"/>
    <property type="match status" value="1"/>
</dbReference>
<name>A0A0F9YNE9_9BACT</name>
<evidence type="ECO:0000259" key="6">
    <source>
        <dbReference type="Pfam" id="PF05198"/>
    </source>
</evidence>
<organism evidence="7 8">
    <name type="scientific">Candidatus Roizmanbacteria bacterium GW2011_GWA2_32_13</name>
    <dbReference type="NCBI Taxonomy" id="1618475"/>
    <lineage>
        <taxon>Bacteria</taxon>
        <taxon>Candidatus Roizmaniibacteriota</taxon>
    </lineage>
</organism>
<reference evidence="7 8" key="1">
    <citation type="journal article" date="2015" name="Nature">
        <title>rRNA introns, odd ribosomes, and small enigmatic genomes across a large radiation of phyla.</title>
        <authorList>
            <person name="Brown C.T."/>
            <person name="Hug L.A."/>
            <person name="Thomas B.C."/>
            <person name="Sharon I."/>
            <person name="Castelle C.J."/>
            <person name="Singh A."/>
            <person name="Wilkins M.J."/>
            <person name="Williams K.H."/>
            <person name="Banfield J.F."/>
        </authorList>
    </citation>
    <scope>NUCLEOTIDE SEQUENCE [LARGE SCALE GENOMIC DNA]</scope>
</reference>
<feature type="domain" description="Translation initiation factor 3 N-terminal" evidence="6">
    <location>
        <begin position="2"/>
        <end position="60"/>
    </location>
</feature>
<dbReference type="InterPro" id="IPR019815">
    <property type="entry name" value="Translation_initiation_fac_3_C"/>
</dbReference>
<dbReference type="Proteomes" id="UP000034349">
    <property type="component" value="Unassembled WGS sequence"/>
</dbReference>
<dbReference type="NCBIfam" id="TIGR00168">
    <property type="entry name" value="infC"/>
    <property type="match status" value="1"/>
</dbReference>
<accession>A0A0F9YNE9</accession>
<evidence type="ECO:0000256" key="2">
    <source>
        <dbReference type="ARBA" id="ARBA00022540"/>
    </source>
</evidence>
<keyword evidence="3" id="KW-0648">Protein biosynthesis</keyword>
<dbReference type="Gene3D" id="3.30.110.10">
    <property type="entry name" value="Translation initiation factor 3 (IF-3), C-terminal domain"/>
    <property type="match status" value="1"/>
</dbReference>
<feature type="domain" description="Translation initiation factor 3 C-terminal" evidence="5">
    <location>
        <begin position="69"/>
        <end position="137"/>
    </location>
</feature>
<gene>
    <name evidence="7" type="ORF">UR23_C0054G0004</name>
</gene>
<dbReference type="PANTHER" id="PTHR10938:SF0">
    <property type="entry name" value="TRANSLATION INITIATION FACTOR IF-3, MITOCHONDRIAL"/>
    <property type="match status" value="1"/>
</dbReference>
<evidence type="ECO:0000256" key="4">
    <source>
        <dbReference type="NCBIfam" id="TIGR00168"/>
    </source>
</evidence>
<dbReference type="InterPro" id="IPR019814">
    <property type="entry name" value="Translation_initiation_fac_3_N"/>
</dbReference>
<dbReference type="InterPro" id="IPR036787">
    <property type="entry name" value="T_IF-3_N_sf"/>
</dbReference>
<dbReference type="SUPFAM" id="SSF54364">
    <property type="entry name" value="Translation initiation factor IF3, N-terminal domain"/>
    <property type="match status" value="1"/>
</dbReference>
<dbReference type="Gene3D" id="3.10.20.80">
    <property type="entry name" value="Translation initiation factor 3 (IF-3), N-terminal domain"/>
    <property type="match status" value="1"/>
</dbReference>